<reference evidence="1" key="1">
    <citation type="journal article" date="2014" name="Front. Microbiol.">
        <title>High frequency of phylogenetically diverse reductive dehalogenase-homologous genes in deep subseafloor sedimentary metagenomes.</title>
        <authorList>
            <person name="Kawai M."/>
            <person name="Futagami T."/>
            <person name="Toyoda A."/>
            <person name="Takaki Y."/>
            <person name="Nishi S."/>
            <person name="Hori S."/>
            <person name="Arai W."/>
            <person name="Tsubouchi T."/>
            <person name="Morono Y."/>
            <person name="Uchiyama I."/>
            <person name="Ito T."/>
            <person name="Fujiyama A."/>
            <person name="Inagaki F."/>
            <person name="Takami H."/>
        </authorList>
    </citation>
    <scope>NUCLEOTIDE SEQUENCE</scope>
    <source>
        <strain evidence="1">Expedition CK06-06</strain>
    </source>
</reference>
<name>X0SZU9_9ZZZZ</name>
<feature type="non-terminal residue" evidence="1">
    <location>
        <position position="1"/>
    </location>
</feature>
<evidence type="ECO:0000313" key="1">
    <source>
        <dbReference type="EMBL" id="GAF86743.1"/>
    </source>
</evidence>
<sequence length="44" mass="4865">TRPVANFIEEATAQAFVADHNYPLGHLTELIDKVQAALEQGDDR</sequence>
<accession>X0SZU9</accession>
<protein>
    <submittedName>
        <fullName evidence="1">Uncharacterized protein</fullName>
    </submittedName>
</protein>
<organism evidence="1">
    <name type="scientific">marine sediment metagenome</name>
    <dbReference type="NCBI Taxonomy" id="412755"/>
    <lineage>
        <taxon>unclassified sequences</taxon>
        <taxon>metagenomes</taxon>
        <taxon>ecological metagenomes</taxon>
    </lineage>
</organism>
<dbReference type="AlphaFoldDB" id="X0SZU9"/>
<gene>
    <name evidence="1" type="ORF">S01H1_28891</name>
</gene>
<comment type="caution">
    <text evidence="1">The sequence shown here is derived from an EMBL/GenBank/DDBJ whole genome shotgun (WGS) entry which is preliminary data.</text>
</comment>
<proteinExistence type="predicted"/>
<dbReference type="EMBL" id="BARS01017686">
    <property type="protein sequence ID" value="GAF86743.1"/>
    <property type="molecule type" value="Genomic_DNA"/>
</dbReference>